<feature type="region of interest" description="Disordered" evidence="1">
    <location>
        <begin position="148"/>
        <end position="182"/>
    </location>
</feature>
<name>A0A2T3ZNC3_TRIA4</name>
<feature type="region of interest" description="Disordered" evidence="1">
    <location>
        <begin position="643"/>
        <end position="704"/>
    </location>
</feature>
<protein>
    <submittedName>
        <fullName evidence="2">Uncharacterized protein</fullName>
    </submittedName>
</protein>
<proteinExistence type="predicted"/>
<organism evidence="2 3">
    <name type="scientific">Trichoderma asperellum (strain ATCC 204424 / CBS 433.97 / NBRC 101777)</name>
    <dbReference type="NCBI Taxonomy" id="1042311"/>
    <lineage>
        <taxon>Eukaryota</taxon>
        <taxon>Fungi</taxon>
        <taxon>Dikarya</taxon>
        <taxon>Ascomycota</taxon>
        <taxon>Pezizomycotina</taxon>
        <taxon>Sordariomycetes</taxon>
        <taxon>Hypocreomycetidae</taxon>
        <taxon>Hypocreales</taxon>
        <taxon>Hypocreaceae</taxon>
        <taxon>Trichoderma</taxon>
    </lineage>
</organism>
<dbReference type="Proteomes" id="UP000240493">
    <property type="component" value="Unassembled WGS sequence"/>
</dbReference>
<feature type="compositionally biased region" description="Basic and acidic residues" evidence="1">
    <location>
        <begin position="781"/>
        <end position="790"/>
    </location>
</feature>
<feature type="compositionally biased region" description="Polar residues" evidence="1">
    <location>
        <begin position="579"/>
        <end position="590"/>
    </location>
</feature>
<feature type="region of interest" description="Disordered" evidence="1">
    <location>
        <begin position="113"/>
        <end position="134"/>
    </location>
</feature>
<feature type="compositionally biased region" description="Polar residues" evidence="1">
    <location>
        <begin position="373"/>
        <end position="386"/>
    </location>
</feature>
<evidence type="ECO:0000313" key="2">
    <source>
        <dbReference type="EMBL" id="PTB46299.1"/>
    </source>
</evidence>
<evidence type="ECO:0000313" key="3">
    <source>
        <dbReference type="Proteomes" id="UP000240493"/>
    </source>
</evidence>
<feature type="compositionally biased region" description="Basic and acidic residues" evidence="1">
    <location>
        <begin position="662"/>
        <end position="673"/>
    </location>
</feature>
<feature type="compositionally biased region" description="Basic and acidic residues" evidence="1">
    <location>
        <begin position="826"/>
        <end position="851"/>
    </location>
</feature>
<feature type="region of interest" description="Disordered" evidence="1">
    <location>
        <begin position="781"/>
        <end position="802"/>
    </location>
</feature>
<reference evidence="2 3" key="1">
    <citation type="submission" date="2016-07" db="EMBL/GenBank/DDBJ databases">
        <title>Multiple horizontal gene transfer events from other fungi enriched the ability of initially mycotrophic Trichoderma (Ascomycota) to feed on dead plant biomass.</title>
        <authorList>
            <consortium name="DOE Joint Genome Institute"/>
            <person name="Aerts A."/>
            <person name="Atanasova L."/>
            <person name="Chenthamara K."/>
            <person name="Zhang J."/>
            <person name="Grujic M."/>
            <person name="Henrissat B."/>
            <person name="Kuo A."/>
            <person name="Salamov A."/>
            <person name="Lipzen A."/>
            <person name="Labutti K."/>
            <person name="Barry K."/>
            <person name="Miao Y."/>
            <person name="Rahimi M.J."/>
            <person name="Shen Q."/>
            <person name="Grigoriev I.V."/>
            <person name="Kubicek C.P."/>
            <person name="Druzhinina I.S."/>
        </authorList>
    </citation>
    <scope>NUCLEOTIDE SEQUENCE [LARGE SCALE GENOMIC DNA]</scope>
    <source>
        <strain evidence="2 3">CBS 433.97</strain>
    </source>
</reference>
<keyword evidence="3" id="KW-1185">Reference proteome</keyword>
<dbReference type="EMBL" id="KZ679256">
    <property type="protein sequence ID" value="PTB46299.1"/>
    <property type="molecule type" value="Genomic_DNA"/>
</dbReference>
<feature type="region of interest" description="Disordered" evidence="1">
    <location>
        <begin position="814"/>
        <end position="861"/>
    </location>
</feature>
<gene>
    <name evidence="2" type="ORF">M441DRAFT_63583</name>
</gene>
<feature type="compositionally biased region" description="Polar residues" evidence="1">
    <location>
        <begin position="676"/>
        <end position="690"/>
    </location>
</feature>
<evidence type="ECO:0000256" key="1">
    <source>
        <dbReference type="SAM" id="MobiDB-lite"/>
    </source>
</evidence>
<feature type="region of interest" description="Disordered" evidence="1">
    <location>
        <begin position="363"/>
        <end position="388"/>
    </location>
</feature>
<feature type="compositionally biased region" description="Polar residues" evidence="1">
    <location>
        <begin position="792"/>
        <end position="802"/>
    </location>
</feature>
<dbReference type="AlphaFoldDB" id="A0A2T3ZNC3"/>
<sequence length="876" mass="96624">MSVFLCCGSQRRRRQPAGDVDLAESPEEHCTRLDFADIQRCFCHPRESIEMPLRLRNVPVPPPELPPENPTELKQLVVDDSDGDGRANNSLAKTSSTNSALNIVRTRIIRHMSNENETNRQSRVSAGHSQEEVARRAELRRFRHQRIQEELKNEDNNAESSNTSHRSTSYLSPLIDAGQPRIGPRDTIEFTVTDGHHTSAMQALPTQDNTTLIDTTKREVGGTTQEEEGGGGGEIKYPSILAVLNADERDQAPPLRPPSTHSNRSQKIAGCLYNSSRLDRVLGTDNEFDIRHGAHAWEEQSTLGIWLAAQGMRSRSSSIRPADNESNDKSAKDQTCLHHENFGAIDSAADALLPTHCQCSNDMKPQDRGDSYESASFSSNKSNNRTIGGADVILPERYVPSGSNVLDIAVTKPVDNSSSNYHSTFPSFQPSPNRSQPDFHHLSAEDLESLELSPFSWQGDFSVIKSIRASEGKSSYATAEDDIFYSDNNASSAQIIYPPAQTSADTTPLAISAAACIHPRETKARTIGTRLGNALSRKKPSLDFGSHSKKELHAISTGTGSRTLMSRINLSILRRFKRGSSSSGTSQNRHCGNERESSALVREGSNDMRLDIPPDISSLFRQERSGLLSADLSDATIKHTYNNRTPLTQRHSAVFETSRLTPHSDELPDETRSSSRRILQQLTTNIQEAFSPSSTPKPSKSQNRLARAPLYSGDERAAAADPRQSQLDGGSSVSGTLFLDSAPRFQSAKLGKAMRSGFKKLMPSYNNEKQAQLSLPSKYHQRYDENEKRSQSKIMRSDTLSMESDHLRAGVKEVAEHGTASSHQQLRADRELKAPELAKQPYDESHMESRPIDGSPHSASLEFNAGCPNKLGIVLR</sequence>
<dbReference type="OrthoDB" id="3437384at2759"/>
<accession>A0A2T3ZNC3</accession>
<feature type="region of interest" description="Disordered" evidence="1">
    <location>
        <begin position="577"/>
        <end position="609"/>
    </location>
</feature>
<feature type="compositionally biased region" description="Polar residues" evidence="1">
    <location>
        <begin position="158"/>
        <end position="171"/>
    </location>
</feature>
<feature type="compositionally biased region" description="Low complexity" evidence="1">
    <location>
        <begin position="691"/>
        <end position="701"/>
    </location>
</feature>